<dbReference type="EMBL" id="JAPFFF010000003">
    <property type="protein sequence ID" value="KAK8893639.1"/>
    <property type="molecule type" value="Genomic_DNA"/>
</dbReference>
<organism evidence="1 2">
    <name type="scientific">Tritrichomonas musculus</name>
    <dbReference type="NCBI Taxonomy" id="1915356"/>
    <lineage>
        <taxon>Eukaryota</taxon>
        <taxon>Metamonada</taxon>
        <taxon>Parabasalia</taxon>
        <taxon>Tritrichomonadida</taxon>
        <taxon>Tritrichomonadidae</taxon>
        <taxon>Tritrichomonas</taxon>
    </lineage>
</organism>
<dbReference type="Proteomes" id="UP001470230">
    <property type="component" value="Unassembled WGS sequence"/>
</dbReference>
<reference evidence="1 2" key="1">
    <citation type="submission" date="2024-04" db="EMBL/GenBank/DDBJ databases">
        <title>Tritrichomonas musculus Genome.</title>
        <authorList>
            <person name="Alves-Ferreira E."/>
            <person name="Grigg M."/>
            <person name="Lorenzi H."/>
            <person name="Galac M."/>
        </authorList>
    </citation>
    <scope>NUCLEOTIDE SEQUENCE [LARGE SCALE GENOMIC DNA]</scope>
    <source>
        <strain evidence="1 2">EAF2021</strain>
    </source>
</reference>
<proteinExistence type="predicted"/>
<sequence length="472" mass="54941">MKSNAKLKKNCQELINKFNKSKSDLPPIINELCEYIPEFTKLIISEIFQKIINYLSMGNVPEEIIGCIFDMILKMLEKVDASNPETDPYPTIFSDPEFLTGLFMHTGLNEDDKFDHRVIDIIYHLFLKGPEKMISFLATSKASVDPLMKGLTRKGIRDDKAANLFNQIFVCHPSISNLLIEDVIPLIRKFPPGLVIDLMIRSPQIKSTMTEEEFKQWLLDQETFTLSDVHQVFILYSSLWQDSLTSILILRSRPSEKLYFIKWIHDMPSLEIEISEELTKEAVMQIVNPKYEFQIIIDETSNPKEIDTRNLYLFPRLFVLSLSNPAHVEQSDFPKLYELLFEKNDYVAAAAIQVVTLWIVKYNFIVDYRITYRVAEIVELIKPSPLRTLYQILIHFIGTQNKVPEMILRTDPAMRYNPQNAKKAKVQSWEFPNFSFIFDNVPSYDKYDQNKMLMLLGDISQYLGLIEEEDGE</sequence>
<gene>
    <name evidence="1" type="ORF">M9Y10_022064</name>
</gene>
<name>A0ABR2KR89_9EUKA</name>
<evidence type="ECO:0000313" key="2">
    <source>
        <dbReference type="Proteomes" id="UP001470230"/>
    </source>
</evidence>
<comment type="caution">
    <text evidence="1">The sequence shown here is derived from an EMBL/GenBank/DDBJ whole genome shotgun (WGS) entry which is preliminary data.</text>
</comment>
<evidence type="ECO:0000313" key="1">
    <source>
        <dbReference type="EMBL" id="KAK8893639.1"/>
    </source>
</evidence>
<keyword evidence="2" id="KW-1185">Reference proteome</keyword>
<accession>A0ABR2KR89</accession>
<protein>
    <submittedName>
        <fullName evidence="1">Uncharacterized protein</fullName>
    </submittedName>
</protein>